<evidence type="ECO:0000256" key="9">
    <source>
        <dbReference type="SAM" id="Phobius"/>
    </source>
</evidence>
<dbReference type="AlphaFoldDB" id="D4ZL04"/>
<dbReference type="eggNOG" id="COG0025">
    <property type="taxonomic scope" value="Bacteria"/>
</dbReference>
<dbReference type="GO" id="GO:0015297">
    <property type="term" value="F:antiporter activity"/>
    <property type="evidence" value="ECO:0007669"/>
    <property type="project" value="UniProtKB-KW"/>
</dbReference>
<evidence type="ECO:0000256" key="8">
    <source>
        <dbReference type="ARBA" id="ARBA00023136"/>
    </source>
</evidence>
<feature type="transmembrane region" description="Helical" evidence="9">
    <location>
        <begin position="363"/>
        <end position="387"/>
    </location>
</feature>
<feature type="transmembrane region" description="Helical" evidence="9">
    <location>
        <begin position="271"/>
        <end position="287"/>
    </location>
</feature>
<keyword evidence="3" id="KW-0050">Antiport</keyword>
<dbReference type="InterPro" id="IPR006153">
    <property type="entry name" value="Cation/H_exchanger_TM"/>
</dbReference>
<feature type="transmembrane region" description="Helical" evidence="9">
    <location>
        <begin position="150"/>
        <end position="174"/>
    </location>
</feature>
<gene>
    <name evidence="11" type="ordered locus">SVI_2382</name>
</gene>
<feature type="transmembrane region" description="Helical" evidence="9">
    <location>
        <begin position="89"/>
        <end position="112"/>
    </location>
</feature>
<dbReference type="Proteomes" id="UP000002350">
    <property type="component" value="Chromosome"/>
</dbReference>
<dbReference type="EMBL" id="AP011177">
    <property type="protein sequence ID" value="BAJ02353.1"/>
    <property type="molecule type" value="Genomic_DNA"/>
</dbReference>
<feature type="transmembrane region" description="Helical" evidence="9">
    <location>
        <begin position="221"/>
        <end position="237"/>
    </location>
</feature>
<dbReference type="PANTHER" id="PTHR32507:SF0">
    <property type="entry name" value="NA(+)_H(+) ANTIPORTER 2-RELATED"/>
    <property type="match status" value="1"/>
</dbReference>
<feature type="transmembrane region" description="Helical" evidence="9">
    <location>
        <begin position="331"/>
        <end position="351"/>
    </location>
</feature>
<evidence type="ECO:0000256" key="4">
    <source>
        <dbReference type="ARBA" id="ARBA00022475"/>
    </source>
</evidence>
<protein>
    <submittedName>
        <fullName evidence="11">Sodium/hydrogen exchanger family protein</fullName>
    </submittedName>
</protein>
<evidence type="ECO:0000313" key="11">
    <source>
        <dbReference type="EMBL" id="BAJ02353.1"/>
    </source>
</evidence>
<dbReference type="GO" id="GO:1902600">
    <property type="term" value="P:proton transmembrane transport"/>
    <property type="evidence" value="ECO:0007669"/>
    <property type="project" value="InterPro"/>
</dbReference>
<dbReference type="GO" id="GO:0005886">
    <property type="term" value="C:plasma membrane"/>
    <property type="evidence" value="ECO:0007669"/>
    <property type="project" value="UniProtKB-SubCell"/>
</dbReference>
<feature type="transmembrane region" description="Helical" evidence="9">
    <location>
        <begin position="299"/>
        <end position="319"/>
    </location>
</feature>
<evidence type="ECO:0000256" key="6">
    <source>
        <dbReference type="ARBA" id="ARBA00022989"/>
    </source>
</evidence>
<evidence type="ECO:0000256" key="2">
    <source>
        <dbReference type="ARBA" id="ARBA00022448"/>
    </source>
</evidence>
<keyword evidence="2" id="KW-0813">Transport</keyword>
<dbReference type="STRING" id="637905.SVI_2382"/>
<dbReference type="PANTHER" id="PTHR32507">
    <property type="entry name" value="NA(+)/H(+) ANTIPORTER 1"/>
    <property type="match status" value="1"/>
</dbReference>
<feature type="transmembrane region" description="Helical" evidence="9">
    <location>
        <begin position="243"/>
        <end position="259"/>
    </location>
</feature>
<sequence>MVEQITAMLGLLGVLSLFCQWIGWKLRLPAILPLLICGLLMGPGLNILDPDAIFGDLLFPIISLGVAVILFEGALTLNFKEIKGHGRMVTNLVTLGTLITWACITTATHFLMDFKWEMSLLFGALVVVTGPTVIVPMLRSIRPKSELASILRWEGIVIDPIGALLAVLVFEYIAVAADPTVHVLHALGYMLGIGVGLGALTGYLMGLIIKKHLLPHYLKNAGVLTIMLGVFVVSNLIQEESGLLTVTVMGIVLANMRGIDISDIIEFKETLTVLLISVLFIILAARLDSDALLNLGWQGLALLAVVMFIARPLSVWTCGIGTTLRRNDKWFLSWMAPRGIVAAAVSSLFAIKLEILGVPGAELIVPLVFLIIIGTVVVQSLTAGAWAKYLNVSAGSSQGLLIFGASVFSRELAKVLKSKNIKVTLADNNWDNIRLARMDNIPVYFGNPTSEHASNFLDMTGIGRLLVVSPYRQLNPLVSFHYQDLLGKSKVYGLNNNEGTSARHQMSESYLARLCLFGESVSYAKLASLMSKGALIKSTNITDSFSFDNFLARYGESAMPLVYIKAGKLNIFTGSADKLASGIELISLLPIEAQQLAKEHSLLLASKAAEQLALETSESEPALDDNVKV</sequence>
<dbReference type="InterPro" id="IPR036291">
    <property type="entry name" value="NAD(P)-bd_dom_sf"/>
</dbReference>
<proteinExistence type="predicted"/>
<feature type="transmembrane region" description="Helical" evidence="9">
    <location>
        <begin position="118"/>
        <end position="138"/>
    </location>
</feature>
<feature type="transmembrane region" description="Helical" evidence="9">
    <location>
        <begin position="54"/>
        <end position="77"/>
    </location>
</feature>
<keyword evidence="4" id="KW-1003">Cell membrane</keyword>
<dbReference type="Gene3D" id="3.40.50.720">
    <property type="entry name" value="NAD(P)-binding Rossmann-like Domain"/>
    <property type="match status" value="1"/>
</dbReference>
<keyword evidence="8 9" id="KW-0472">Membrane</keyword>
<dbReference type="InterPro" id="IPR038770">
    <property type="entry name" value="Na+/solute_symporter_sf"/>
</dbReference>
<dbReference type="SUPFAM" id="SSF51735">
    <property type="entry name" value="NAD(P)-binding Rossmann-fold domains"/>
    <property type="match status" value="1"/>
</dbReference>
<dbReference type="OrthoDB" id="570124at2"/>
<evidence type="ECO:0000256" key="1">
    <source>
        <dbReference type="ARBA" id="ARBA00004651"/>
    </source>
</evidence>
<comment type="subcellular location">
    <subcellularLocation>
        <location evidence="1">Cell membrane</location>
        <topology evidence="1">Multi-pass membrane protein</topology>
    </subcellularLocation>
</comment>
<evidence type="ECO:0000313" key="12">
    <source>
        <dbReference type="Proteomes" id="UP000002350"/>
    </source>
</evidence>
<name>D4ZL04_SHEVD</name>
<dbReference type="Gene3D" id="1.20.1530.20">
    <property type="match status" value="1"/>
</dbReference>
<feature type="transmembrane region" description="Helical" evidence="9">
    <location>
        <begin position="31"/>
        <end position="48"/>
    </location>
</feature>
<feature type="transmembrane region" description="Helical" evidence="9">
    <location>
        <begin position="6"/>
        <end position="24"/>
    </location>
</feature>
<reference evidence="12" key="1">
    <citation type="journal article" date="2010" name="Mol. Biosyst.">
        <title>Complete genome sequence and comparative analysis of Shewanella violacea, a psychrophilic and piezophilic bacterium from deep sea floor sediments.</title>
        <authorList>
            <person name="Aono E."/>
            <person name="Baba T."/>
            <person name="Ara T."/>
            <person name="Nishi T."/>
            <person name="Nakamichi T."/>
            <person name="Inamoto E."/>
            <person name="Toyonaga H."/>
            <person name="Hasegawa M."/>
            <person name="Takai Y."/>
            <person name="Okumura Y."/>
            <person name="Baba M."/>
            <person name="Tomita M."/>
            <person name="Kato C."/>
            <person name="Oshima T."/>
            <person name="Nakasone K."/>
            <person name="Mori H."/>
        </authorList>
    </citation>
    <scope>NUCLEOTIDE SEQUENCE [LARGE SCALE GENOMIC DNA]</scope>
    <source>
        <strain evidence="12">JCM 10179 / CIP 106290 / LMG 19151 / DSS12</strain>
    </source>
</reference>
<dbReference type="Pfam" id="PF00999">
    <property type="entry name" value="Na_H_Exchanger"/>
    <property type="match status" value="1"/>
</dbReference>
<accession>D4ZL04</accession>
<keyword evidence="7" id="KW-0406">Ion transport</keyword>
<organism evidence="11 12">
    <name type="scientific">Shewanella violacea (strain JCM 10179 / CIP 106290 / LMG 19151 / DSS12)</name>
    <dbReference type="NCBI Taxonomy" id="637905"/>
    <lineage>
        <taxon>Bacteria</taxon>
        <taxon>Pseudomonadati</taxon>
        <taxon>Pseudomonadota</taxon>
        <taxon>Gammaproteobacteria</taxon>
        <taxon>Alteromonadales</taxon>
        <taxon>Shewanellaceae</taxon>
        <taxon>Shewanella</taxon>
    </lineage>
</organism>
<evidence type="ECO:0000259" key="10">
    <source>
        <dbReference type="Pfam" id="PF00999"/>
    </source>
</evidence>
<dbReference type="KEGG" id="svo:SVI_2382"/>
<keyword evidence="5 9" id="KW-0812">Transmembrane</keyword>
<feature type="transmembrane region" description="Helical" evidence="9">
    <location>
        <begin position="186"/>
        <end position="209"/>
    </location>
</feature>
<feature type="domain" description="Cation/H+ exchanger transmembrane" evidence="10">
    <location>
        <begin position="14"/>
        <end position="386"/>
    </location>
</feature>
<evidence type="ECO:0000256" key="5">
    <source>
        <dbReference type="ARBA" id="ARBA00022692"/>
    </source>
</evidence>
<keyword evidence="12" id="KW-1185">Reference proteome</keyword>
<dbReference type="HOGENOM" id="CLU_005912_10_1_6"/>
<evidence type="ECO:0000256" key="7">
    <source>
        <dbReference type="ARBA" id="ARBA00023065"/>
    </source>
</evidence>
<keyword evidence="6 9" id="KW-1133">Transmembrane helix</keyword>
<evidence type="ECO:0000256" key="3">
    <source>
        <dbReference type="ARBA" id="ARBA00022449"/>
    </source>
</evidence>
<dbReference type="RefSeq" id="WP_013051657.1">
    <property type="nucleotide sequence ID" value="NC_014012.1"/>
</dbReference>